<dbReference type="EC" id="3.1.11.6" evidence="6"/>
<dbReference type="GO" id="GO:0008855">
    <property type="term" value="F:exodeoxyribonuclease VII activity"/>
    <property type="evidence" value="ECO:0007669"/>
    <property type="project" value="UniProtKB-UniRule"/>
</dbReference>
<keyword evidence="2 6" id="KW-0963">Cytoplasm</keyword>
<comment type="subunit">
    <text evidence="6">Heterooligomer composed of large and small subunits.</text>
</comment>
<evidence type="ECO:0000313" key="7">
    <source>
        <dbReference type="EMBL" id="QNM06927.1"/>
    </source>
</evidence>
<dbReference type="InterPro" id="IPR037004">
    <property type="entry name" value="Exonuc_VII_ssu_sf"/>
</dbReference>
<dbReference type="GO" id="GO:0005829">
    <property type="term" value="C:cytosol"/>
    <property type="evidence" value="ECO:0007669"/>
    <property type="project" value="TreeGrafter"/>
</dbReference>
<evidence type="ECO:0000313" key="8">
    <source>
        <dbReference type="Proteomes" id="UP000515823"/>
    </source>
</evidence>
<evidence type="ECO:0000256" key="1">
    <source>
        <dbReference type="ARBA" id="ARBA00009998"/>
    </source>
</evidence>
<dbReference type="PANTHER" id="PTHR34137:SF1">
    <property type="entry name" value="EXODEOXYRIBONUCLEASE 7 SMALL SUBUNIT"/>
    <property type="match status" value="1"/>
</dbReference>
<accession>A0A7G9G7Z5</accession>
<reference evidence="7 8" key="1">
    <citation type="submission" date="2020-08" db="EMBL/GenBank/DDBJ databases">
        <authorList>
            <person name="Liu C."/>
            <person name="Sun Q."/>
        </authorList>
    </citation>
    <scope>NUCLEOTIDE SEQUENCE [LARGE SCALE GENOMIC DNA]</scope>
    <source>
        <strain evidence="7 8">NSJ-38</strain>
    </source>
</reference>
<dbReference type="PIRSF" id="PIRSF006488">
    <property type="entry name" value="Exonuc_VII_S"/>
    <property type="match status" value="1"/>
</dbReference>
<dbReference type="NCBIfam" id="TIGR01280">
    <property type="entry name" value="xseB"/>
    <property type="match status" value="1"/>
</dbReference>
<name>A0A7G9G7Z5_9FIRM</name>
<comment type="catalytic activity">
    <reaction evidence="6">
        <text>Exonucleolytic cleavage in either 5'- to 3'- or 3'- to 5'-direction to yield nucleoside 5'-phosphates.</text>
        <dbReference type="EC" id="3.1.11.6"/>
    </reaction>
</comment>
<dbReference type="PANTHER" id="PTHR34137">
    <property type="entry name" value="EXODEOXYRIBONUCLEASE 7 SMALL SUBUNIT"/>
    <property type="match status" value="1"/>
</dbReference>
<dbReference type="Proteomes" id="UP000515823">
    <property type="component" value="Chromosome"/>
</dbReference>
<keyword evidence="4 6" id="KW-0378">Hydrolase</keyword>
<proteinExistence type="inferred from homology"/>
<comment type="similarity">
    <text evidence="1 6">Belongs to the XseB family.</text>
</comment>
<dbReference type="EMBL" id="CP060634">
    <property type="protein sequence ID" value="QNM06927.1"/>
    <property type="molecule type" value="Genomic_DNA"/>
</dbReference>
<evidence type="ECO:0000256" key="3">
    <source>
        <dbReference type="ARBA" id="ARBA00022722"/>
    </source>
</evidence>
<dbReference type="GO" id="GO:0009318">
    <property type="term" value="C:exodeoxyribonuclease VII complex"/>
    <property type="evidence" value="ECO:0007669"/>
    <property type="project" value="UniProtKB-UniRule"/>
</dbReference>
<sequence length="68" mass="7658">MAETLSIEQTFERLDEIIGRLEGEELSMEESFAAYAEGLALVKKCRGSIDEVEKKVLVLEESGEQHEL</sequence>
<protein>
    <recommendedName>
        <fullName evidence="6">Exodeoxyribonuclease 7 small subunit</fullName>
        <ecNumber evidence="6">3.1.11.6</ecNumber>
    </recommendedName>
    <alternativeName>
        <fullName evidence="6">Exodeoxyribonuclease VII small subunit</fullName>
        <shortName evidence="6">Exonuclease VII small subunit</shortName>
    </alternativeName>
</protein>
<dbReference type="Pfam" id="PF02609">
    <property type="entry name" value="Exonuc_VII_S"/>
    <property type="match status" value="1"/>
</dbReference>
<evidence type="ECO:0000256" key="4">
    <source>
        <dbReference type="ARBA" id="ARBA00022801"/>
    </source>
</evidence>
<dbReference type="HAMAP" id="MF_00337">
    <property type="entry name" value="Exonuc_7_S"/>
    <property type="match status" value="1"/>
</dbReference>
<dbReference type="InterPro" id="IPR003761">
    <property type="entry name" value="Exonuc_VII_S"/>
</dbReference>
<dbReference type="AlphaFoldDB" id="A0A7G9G7Z5"/>
<dbReference type="KEGG" id="qdo:H9Q78_01950"/>
<evidence type="ECO:0000256" key="5">
    <source>
        <dbReference type="ARBA" id="ARBA00022839"/>
    </source>
</evidence>
<keyword evidence="8" id="KW-1185">Reference proteome</keyword>
<dbReference type="GO" id="GO:0006308">
    <property type="term" value="P:DNA catabolic process"/>
    <property type="evidence" value="ECO:0007669"/>
    <property type="project" value="UniProtKB-UniRule"/>
</dbReference>
<gene>
    <name evidence="6 7" type="primary">xseB</name>
    <name evidence="7" type="ORF">H9Q78_01950</name>
</gene>
<evidence type="ECO:0000256" key="6">
    <source>
        <dbReference type="HAMAP-Rule" id="MF_00337"/>
    </source>
</evidence>
<dbReference type="SUPFAM" id="SSF116842">
    <property type="entry name" value="XseB-like"/>
    <property type="match status" value="1"/>
</dbReference>
<comment type="subcellular location">
    <subcellularLocation>
        <location evidence="6">Cytoplasm</location>
    </subcellularLocation>
</comment>
<keyword evidence="5 6" id="KW-0269">Exonuclease</keyword>
<organism evidence="7 8">
    <name type="scientific">Qiania dongpingensis</name>
    <dbReference type="NCBI Taxonomy" id="2763669"/>
    <lineage>
        <taxon>Bacteria</taxon>
        <taxon>Bacillati</taxon>
        <taxon>Bacillota</taxon>
        <taxon>Clostridia</taxon>
        <taxon>Lachnospirales</taxon>
        <taxon>Lachnospiraceae</taxon>
        <taxon>Qiania</taxon>
    </lineage>
</organism>
<comment type="function">
    <text evidence="6">Bidirectionally degrades single-stranded DNA into large acid-insoluble oligonucleotides, which are then degraded further into small acid-soluble oligonucleotides.</text>
</comment>
<keyword evidence="3 6" id="KW-0540">Nuclease</keyword>
<evidence type="ECO:0000256" key="2">
    <source>
        <dbReference type="ARBA" id="ARBA00022490"/>
    </source>
</evidence>
<dbReference type="Gene3D" id="1.10.287.1040">
    <property type="entry name" value="Exonuclease VII, small subunit"/>
    <property type="match status" value="1"/>
</dbReference>